<keyword evidence="2 5" id="KW-0489">Methyltransferase</keyword>
<dbReference type="EC" id="2.1.1.-" evidence="5"/>
<gene>
    <name evidence="5" type="primary">EFM4</name>
    <name evidence="7" type="ORF">K431DRAFT_348853</name>
</gene>
<evidence type="ECO:0000256" key="4">
    <source>
        <dbReference type="ARBA" id="ARBA00022691"/>
    </source>
</evidence>
<dbReference type="GO" id="GO:0016192">
    <property type="term" value="P:vesicle-mediated transport"/>
    <property type="evidence" value="ECO:0007669"/>
    <property type="project" value="UniProtKB-UniRule"/>
</dbReference>
<dbReference type="GO" id="GO:0016279">
    <property type="term" value="F:protein-lysine N-methyltransferase activity"/>
    <property type="evidence" value="ECO:0007669"/>
    <property type="project" value="UniProtKB-UniRule"/>
</dbReference>
<evidence type="ECO:0000256" key="3">
    <source>
        <dbReference type="ARBA" id="ARBA00022679"/>
    </source>
</evidence>
<evidence type="ECO:0000256" key="5">
    <source>
        <dbReference type="HAMAP-Rule" id="MF_03188"/>
    </source>
</evidence>
<dbReference type="CDD" id="cd02440">
    <property type="entry name" value="AdoMet_MTases"/>
    <property type="match status" value="1"/>
</dbReference>
<comment type="subcellular location">
    <subcellularLocation>
        <location evidence="5">Cytoplasm</location>
    </subcellularLocation>
</comment>
<keyword evidence="4 5" id="KW-0949">S-adenosyl-L-methionine</keyword>
<organism evidence="7 8">
    <name type="scientific">Polychaeton citri CBS 116435</name>
    <dbReference type="NCBI Taxonomy" id="1314669"/>
    <lineage>
        <taxon>Eukaryota</taxon>
        <taxon>Fungi</taxon>
        <taxon>Dikarya</taxon>
        <taxon>Ascomycota</taxon>
        <taxon>Pezizomycotina</taxon>
        <taxon>Dothideomycetes</taxon>
        <taxon>Dothideomycetidae</taxon>
        <taxon>Capnodiales</taxon>
        <taxon>Capnodiaceae</taxon>
        <taxon>Polychaeton</taxon>
    </lineage>
</organism>
<dbReference type="AlphaFoldDB" id="A0A9P4UMD7"/>
<protein>
    <recommendedName>
        <fullName evidence="5">Protein-lysine N-methyltransferase EFM4</fullName>
        <ecNumber evidence="5">2.1.1.-</ecNumber>
    </recommendedName>
    <alternativeName>
        <fullName evidence="5">Elongation factor methyltransferase 4</fullName>
    </alternativeName>
</protein>
<evidence type="ECO:0000256" key="2">
    <source>
        <dbReference type="ARBA" id="ARBA00022603"/>
    </source>
</evidence>
<evidence type="ECO:0000313" key="7">
    <source>
        <dbReference type="EMBL" id="KAF2718261.1"/>
    </source>
</evidence>
<reference evidence="7" key="1">
    <citation type="journal article" date="2020" name="Stud. Mycol.">
        <title>101 Dothideomycetes genomes: a test case for predicting lifestyles and emergence of pathogens.</title>
        <authorList>
            <person name="Haridas S."/>
            <person name="Albert R."/>
            <person name="Binder M."/>
            <person name="Bloem J."/>
            <person name="Labutti K."/>
            <person name="Salamov A."/>
            <person name="Andreopoulos B."/>
            <person name="Baker S."/>
            <person name="Barry K."/>
            <person name="Bills G."/>
            <person name="Bluhm B."/>
            <person name="Cannon C."/>
            <person name="Castanera R."/>
            <person name="Culley D."/>
            <person name="Daum C."/>
            <person name="Ezra D."/>
            <person name="Gonzalez J."/>
            <person name="Henrissat B."/>
            <person name="Kuo A."/>
            <person name="Liang C."/>
            <person name="Lipzen A."/>
            <person name="Lutzoni F."/>
            <person name="Magnuson J."/>
            <person name="Mondo S."/>
            <person name="Nolan M."/>
            <person name="Ohm R."/>
            <person name="Pangilinan J."/>
            <person name="Park H.-J."/>
            <person name="Ramirez L."/>
            <person name="Alfaro M."/>
            <person name="Sun H."/>
            <person name="Tritt A."/>
            <person name="Yoshinaga Y."/>
            <person name="Zwiers L.-H."/>
            <person name="Turgeon B."/>
            <person name="Goodwin S."/>
            <person name="Spatafora J."/>
            <person name="Crous P."/>
            <person name="Grigoriev I."/>
        </authorList>
    </citation>
    <scope>NUCLEOTIDE SEQUENCE</scope>
    <source>
        <strain evidence="7">CBS 116435</strain>
    </source>
</reference>
<evidence type="ECO:0000256" key="1">
    <source>
        <dbReference type="ARBA" id="ARBA00022490"/>
    </source>
</evidence>
<dbReference type="Gene3D" id="3.40.50.150">
    <property type="entry name" value="Vaccinia Virus protein VP39"/>
    <property type="match status" value="1"/>
</dbReference>
<dbReference type="EMBL" id="MU003827">
    <property type="protein sequence ID" value="KAF2718261.1"/>
    <property type="molecule type" value="Genomic_DNA"/>
</dbReference>
<comment type="caution">
    <text evidence="7">The sequence shown here is derived from an EMBL/GenBank/DDBJ whole genome shotgun (WGS) entry which is preliminary data.</text>
</comment>
<name>A0A9P4UMD7_9PEZI</name>
<dbReference type="Proteomes" id="UP000799441">
    <property type="component" value="Unassembled WGS sequence"/>
</dbReference>
<keyword evidence="8" id="KW-1185">Reference proteome</keyword>
<comment type="similarity">
    <text evidence="5">Belongs to the class I-like SAM-binding methyltransferase superfamily. EFM4 family.</text>
</comment>
<dbReference type="HAMAP" id="MF_03188">
    <property type="entry name" value="Methyltr_EFM4"/>
    <property type="match status" value="1"/>
</dbReference>
<dbReference type="InterPro" id="IPR029063">
    <property type="entry name" value="SAM-dependent_MTases_sf"/>
</dbReference>
<dbReference type="GO" id="GO:0032259">
    <property type="term" value="P:methylation"/>
    <property type="evidence" value="ECO:0007669"/>
    <property type="project" value="UniProtKB-KW"/>
</dbReference>
<dbReference type="Pfam" id="PF13847">
    <property type="entry name" value="Methyltransf_31"/>
    <property type="match status" value="1"/>
</dbReference>
<proteinExistence type="inferred from homology"/>
<keyword evidence="3 5" id="KW-0808">Transferase</keyword>
<evidence type="ECO:0000313" key="8">
    <source>
        <dbReference type="Proteomes" id="UP000799441"/>
    </source>
</evidence>
<feature type="domain" description="Methyltransferase" evidence="6">
    <location>
        <begin position="77"/>
        <end position="215"/>
    </location>
</feature>
<dbReference type="SUPFAM" id="SSF53335">
    <property type="entry name" value="S-adenosyl-L-methionine-dependent methyltransferases"/>
    <property type="match status" value="1"/>
</dbReference>
<dbReference type="PANTHER" id="PTHR12843:SF5">
    <property type="entry name" value="EEF1A LYSINE METHYLTRANSFERASE 2"/>
    <property type="match status" value="1"/>
</dbReference>
<sequence>MAAGSNIHENLDPSELGSKEYWDNVYKRELNNYDADENEGTIWFEESNAEPTVLHQLSSLAEEGVLRRCADDSGRPGSRFLDLGTGNGHMLFSLLEEDDDGERWTGELVGVDYSETSIELAKKIARQRAEENDIGPDQSVHFETWDILKTLPGDWLGEGFDVILDKGTFDAISLMDRTDELPSPCETYREKVVPLMKPGALLVLTSCNWTKEELLGWLAPNDGELEYLTEAKYPTFSFGGHSGQSIVTIVFRKNSV</sequence>
<keyword evidence="5" id="KW-0813">Transport</keyword>
<dbReference type="GO" id="GO:0005737">
    <property type="term" value="C:cytoplasm"/>
    <property type="evidence" value="ECO:0007669"/>
    <property type="project" value="UniProtKB-SubCell"/>
</dbReference>
<dbReference type="InterPro" id="IPR026635">
    <property type="entry name" value="Efm4/METTL10"/>
</dbReference>
<dbReference type="PANTHER" id="PTHR12843">
    <property type="entry name" value="PROTEIN-LYSINE N-METHYLTRANSFERASE METTL10"/>
    <property type="match status" value="1"/>
</dbReference>
<keyword evidence="1 5" id="KW-0963">Cytoplasm</keyword>
<comment type="function">
    <text evidence="5">S-adenosyl-L-methionine-dependent protein-lysine N-methyltransferase that mono- and dimethylates elongation factor 1-alpha at 'Lys-316'. May play a role in intracellular transport.</text>
</comment>
<evidence type="ECO:0000259" key="6">
    <source>
        <dbReference type="Pfam" id="PF13847"/>
    </source>
</evidence>
<accession>A0A9P4UMD7</accession>
<dbReference type="InterPro" id="IPR025714">
    <property type="entry name" value="Methyltranfer_dom"/>
</dbReference>
<dbReference type="OrthoDB" id="10069295at2759"/>